<dbReference type="AlphaFoldDB" id="A0A6M0SSU2"/>
<organism evidence="1 2">
    <name type="scientific">Clostridium botulinum</name>
    <dbReference type="NCBI Taxonomy" id="1491"/>
    <lineage>
        <taxon>Bacteria</taxon>
        <taxon>Bacillati</taxon>
        <taxon>Bacillota</taxon>
        <taxon>Clostridia</taxon>
        <taxon>Eubacteriales</taxon>
        <taxon>Clostridiaceae</taxon>
        <taxon>Clostridium</taxon>
    </lineage>
</organism>
<proteinExistence type="predicted"/>
<dbReference type="EMBL" id="SGKU01000077">
    <property type="protein sequence ID" value="NFA44382.1"/>
    <property type="molecule type" value="Genomic_DNA"/>
</dbReference>
<reference evidence="1 2" key="1">
    <citation type="submission" date="2019-02" db="EMBL/GenBank/DDBJ databases">
        <title>Genome sequencing of Clostridium botulinum clinical isolates.</title>
        <authorList>
            <person name="Brunt J."/>
            <person name="Van Vliet A.H.M."/>
            <person name="Stringer S.C."/>
            <person name="Grant K.A."/>
            <person name="Carter A.C."/>
            <person name="Peck M.W."/>
        </authorList>
    </citation>
    <scope>NUCLEOTIDE SEQUENCE [LARGE SCALE GENOMIC DNA]</scope>
    <source>
        <strain evidence="1 2">H113700579</strain>
    </source>
</reference>
<dbReference type="Proteomes" id="UP000472355">
    <property type="component" value="Unassembled WGS sequence"/>
</dbReference>
<protein>
    <submittedName>
        <fullName evidence="1">Uncharacterized protein</fullName>
    </submittedName>
</protein>
<sequence length="226" mass="27498">MKQFDNYKNIYKYLDYYCYSNYNNNAEIIRYKAIINLYKFLEEYLNITSIQFERLKFDRNDLDLISNKKIDTFEDELKFTRIFADIHFLLVSIEKSYNIIIELYNQLLLQEKSISIKTSSDYKLKKQLRNKIEHMDEYIIKPSTLFHDNWFVRDSFTLTNNTFKLGKYEFELSESNLSLLYHYYDEITLILTKDYVQPVRENVDRILSSIKEDLKANYIHTKNCKE</sequence>
<accession>A0A6M0SSU2</accession>
<name>A0A6M0SSU2_CLOBO</name>
<evidence type="ECO:0000313" key="1">
    <source>
        <dbReference type="EMBL" id="NFA44382.1"/>
    </source>
</evidence>
<gene>
    <name evidence="1" type="ORF">EXM65_17920</name>
</gene>
<evidence type="ECO:0000313" key="2">
    <source>
        <dbReference type="Proteomes" id="UP000472355"/>
    </source>
</evidence>
<comment type="caution">
    <text evidence="1">The sequence shown here is derived from an EMBL/GenBank/DDBJ whole genome shotgun (WGS) entry which is preliminary data.</text>
</comment>